<dbReference type="InterPro" id="IPR051361">
    <property type="entry name" value="ThrE/Ser_Exporter"/>
</dbReference>
<evidence type="ECO:0000256" key="1">
    <source>
        <dbReference type="ARBA" id="ARBA00034125"/>
    </source>
</evidence>
<keyword evidence="3" id="KW-1133">Transmembrane helix</keyword>
<feature type="region of interest" description="Disordered" evidence="2">
    <location>
        <begin position="1"/>
        <end position="62"/>
    </location>
</feature>
<feature type="transmembrane region" description="Helical" evidence="3">
    <location>
        <begin position="537"/>
        <end position="553"/>
    </location>
</feature>
<dbReference type="Pfam" id="PF06738">
    <property type="entry name" value="ThrE"/>
    <property type="match status" value="1"/>
</dbReference>
<organism evidence="5 6">
    <name type="scientific">Synchytrium microbalum</name>
    <dbReference type="NCBI Taxonomy" id="1806994"/>
    <lineage>
        <taxon>Eukaryota</taxon>
        <taxon>Fungi</taxon>
        <taxon>Fungi incertae sedis</taxon>
        <taxon>Chytridiomycota</taxon>
        <taxon>Chytridiomycota incertae sedis</taxon>
        <taxon>Chytridiomycetes</taxon>
        <taxon>Synchytriales</taxon>
        <taxon>Synchytriaceae</taxon>
        <taxon>Synchytrium</taxon>
    </lineage>
</organism>
<evidence type="ECO:0000313" key="6">
    <source>
        <dbReference type="Proteomes" id="UP000319731"/>
    </source>
</evidence>
<dbReference type="GO" id="GO:0022857">
    <property type="term" value="F:transmembrane transporter activity"/>
    <property type="evidence" value="ECO:0007669"/>
    <property type="project" value="InterPro"/>
</dbReference>
<feature type="compositionally biased region" description="Polar residues" evidence="2">
    <location>
        <begin position="20"/>
        <end position="33"/>
    </location>
</feature>
<evidence type="ECO:0000256" key="3">
    <source>
        <dbReference type="SAM" id="Phobius"/>
    </source>
</evidence>
<dbReference type="Proteomes" id="UP000319731">
    <property type="component" value="Unassembled WGS sequence"/>
</dbReference>
<dbReference type="STRING" id="1806994.A0A507BLJ4"/>
<feature type="region of interest" description="Disordered" evidence="2">
    <location>
        <begin position="81"/>
        <end position="105"/>
    </location>
</feature>
<accession>A0A507BLJ4</accession>
<feature type="compositionally biased region" description="Polar residues" evidence="2">
    <location>
        <begin position="81"/>
        <end position="94"/>
    </location>
</feature>
<evidence type="ECO:0000259" key="4">
    <source>
        <dbReference type="Pfam" id="PF06738"/>
    </source>
</evidence>
<dbReference type="PANTHER" id="PTHR31082:SF4">
    <property type="entry name" value="PHEROMONE-REGULATED MEMBRANE PROTEIN 10"/>
    <property type="match status" value="1"/>
</dbReference>
<keyword evidence="3" id="KW-0472">Membrane</keyword>
<gene>
    <name evidence="5" type="ORF">SmJEL517_g05881</name>
</gene>
<evidence type="ECO:0000256" key="2">
    <source>
        <dbReference type="SAM" id="MobiDB-lite"/>
    </source>
</evidence>
<dbReference type="AlphaFoldDB" id="A0A507BLJ4"/>
<proteinExistence type="inferred from homology"/>
<feature type="transmembrane region" description="Helical" evidence="3">
    <location>
        <begin position="511"/>
        <end position="531"/>
    </location>
</feature>
<name>A0A507BLJ4_9FUNG</name>
<dbReference type="GeneID" id="42007104"/>
<dbReference type="RefSeq" id="XP_031022211.1">
    <property type="nucleotide sequence ID" value="XM_031171807.1"/>
</dbReference>
<feature type="region of interest" description="Disordered" evidence="2">
    <location>
        <begin position="232"/>
        <end position="307"/>
    </location>
</feature>
<comment type="caution">
    <text evidence="5">The sequence shown here is derived from an EMBL/GenBank/DDBJ whole genome shotgun (WGS) entry which is preliminary data.</text>
</comment>
<feature type="transmembrane region" description="Helical" evidence="3">
    <location>
        <begin position="602"/>
        <end position="623"/>
    </location>
</feature>
<feature type="transmembrane region" description="Helical" evidence="3">
    <location>
        <begin position="487"/>
        <end position="504"/>
    </location>
</feature>
<dbReference type="EMBL" id="QEAO01000063">
    <property type="protein sequence ID" value="TPX30577.1"/>
    <property type="molecule type" value="Genomic_DNA"/>
</dbReference>
<feature type="region of interest" description="Disordered" evidence="2">
    <location>
        <begin position="118"/>
        <end position="138"/>
    </location>
</feature>
<feature type="compositionally biased region" description="Acidic residues" evidence="2">
    <location>
        <begin position="278"/>
        <end position="290"/>
    </location>
</feature>
<dbReference type="InterPro" id="IPR010619">
    <property type="entry name" value="ThrE-like_N"/>
</dbReference>
<reference evidence="5 6" key="1">
    <citation type="journal article" date="2019" name="Sci. Rep.">
        <title>Comparative genomics of chytrid fungi reveal insights into the obligate biotrophic and pathogenic lifestyle of Synchytrium endobioticum.</title>
        <authorList>
            <person name="van de Vossenberg B.T.L.H."/>
            <person name="Warris S."/>
            <person name="Nguyen H.D.T."/>
            <person name="van Gent-Pelzer M.P.E."/>
            <person name="Joly D.L."/>
            <person name="van de Geest H.C."/>
            <person name="Bonants P.J.M."/>
            <person name="Smith D.S."/>
            <person name="Levesque C.A."/>
            <person name="van der Lee T.A.J."/>
        </authorList>
    </citation>
    <scope>NUCLEOTIDE SEQUENCE [LARGE SCALE GENOMIC DNA]</scope>
    <source>
        <strain evidence="5 6">JEL517</strain>
    </source>
</reference>
<protein>
    <recommendedName>
        <fullName evidence="4">Threonine/serine exporter-like N-terminal domain-containing protein</fullName>
    </recommendedName>
</protein>
<dbReference type="OrthoDB" id="413008at2759"/>
<sequence length="635" mass="68574">MREYQRLTDADSPIDGGDLSSISKSRQPTTISTKPLAPPQENNAETNNYNHSSSASKLPSPVRLQHNRGSLLELAVLKSASSANLPPKQPSTTFDPDGQRRPSAVTTRIKRSLISSFTSPSFSSLPQDESARLSSNTRLPKDSGQVKLILGIAKALATYGAPLYRVSHRAQEAADRLNVPFGILCLPSTLMITTGDASPNHPTQSHFIDYTCRNHVGKLQDIDRLARKTRYCAPPRSGKHSPTKPPPNTLKSNAASPNGDVRTPPLLQRKPSRASEIQLDDDDDDEDNDEDRTTKSVKRKASSSSMRLPPTVDELLGELDDIIEREDDYPVIVNVITQGLSSALLALLLFGSDFMEAGVCFALGCISGLTILLSDASWLKCAEILVPFTVAIISRLIHLTPLGRDFCHPMVSLVSCSAFFPGYMLAMGMLEAGSNNAGGAVRVFQAFLRSLKLGYGLSLGSRLVTSMIGESELSGGACAAPHHSIDLWRIPFFIPLNFVVMIMFRAKMKQWFHITIISFISFCVILVGTQFFAKDTATLLAAFALGLGGNIYARLTNDIGIAAILCGMIWLTPGSLGVNSARQMFDSTNGELAGGTLFGIDMMTRGLSIAIGLYVANVVVFPLSKDKVKAADATL</sequence>
<evidence type="ECO:0000313" key="5">
    <source>
        <dbReference type="EMBL" id="TPX30577.1"/>
    </source>
</evidence>
<dbReference type="PANTHER" id="PTHR31082">
    <property type="entry name" value="PHEROMONE-REGULATED MEMBRANE PROTEIN 10"/>
    <property type="match status" value="1"/>
</dbReference>
<feature type="domain" description="Threonine/serine exporter-like N-terminal" evidence="4">
    <location>
        <begin position="310"/>
        <end position="463"/>
    </location>
</feature>
<comment type="similarity">
    <text evidence="1">Belongs to the ThrE exporter (TC 2.A.79) family.</text>
</comment>
<feature type="transmembrane region" description="Helical" evidence="3">
    <location>
        <begin position="560"/>
        <end position="582"/>
    </location>
</feature>
<keyword evidence="6" id="KW-1185">Reference proteome</keyword>
<feature type="compositionally biased region" description="Polar residues" evidence="2">
    <location>
        <begin position="40"/>
        <end position="57"/>
    </location>
</feature>
<keyword evidence="3" id="KW-0812">Transmembrane</keyword>